<dbReference type="Proteomes" id="UP000199568">
    <property type="component" value="Unassembled WGS sequence"/>
</dbReference>
<protein>
    <submittedName>
        <fullName evidence="3">Glycosyl transferase family 2</fullName>
    </submittedName>
</protein>
<reference evidence="3 4" key="1">
    <citation type="submission" date="2016-10" db="EMBL/GenBank/DDBJ databases">
        <authorList>
            <person name="de Groot N.N."/>
        </authorList>
    </citation>
    <scope>NUCLEOTIDE SEQUENCE [LARGE SCALE GENOMIC DNA]</scope>
    <source>
        <strain evidence="3 4">DSM 18979</strain>
    </source>
</reference>
<dbReference type="AlphaFoldDB" id="A0A1H9ZSM9"/>
<accession>A0A1H9ZSM9</accession>
<dbReference type="EMBL" id="FOHU01000002">
    <property type="protein sequence ID" value="SES84667.1"/>
    <property type="molecule type" value="Genomic_DNA"/>
</dbReference>
<dbReference type="GO" id="GO:0016758">
    <property type="term" value="F:hexosyltransferase activity"/>
    <property type="evidence" value="ECO:0007669"/>
    <property type="project" value="UniProtKB-ARBA"/>
</dbReference>
<organism evidence="3 4">
    <name type="scientific">Natronincola peptidivorans</name>
    <dbReference type="NCBI Taxonomy" id="426128"/>
    <lineage>
        <taxon>Bacteria</taxon>
        <taxon>Bacillati</taxon>
        <taxon>Bacillota</taxon>
        <taxon>Clostridia</taxon>
        <taxon>Peptostreptococcales</taxon>
        <taxon>Natronincolaceae</taxon>
        <taxon>Natronincola</taxon>
    </lineage>
</organism>
<dbReference type="PANTHER" id="PTHR22916:SF3">
    <property type="entry name" value="UDP-GLCNAC:BETAGAL BETA-1,3-N-ACETYLGLUCOSAMINYLTRANSFERASE-LIKE PROTEIN 1"/>
    <property type="match status" value="1"/>
</dbReference>
<dbReference type="PROSITE" id="PS50005">
    <property type="entry name" value="TPR"/>
    <property type="match status" value="1"/>
</dbReference>
<dbReference type="Gene3D" id="3.90.550.10">
    <property type="entry name" value="Spore Coat Polysaccharide Biosynthesis Protein SpsA, Chain A"/>
    <property type="match status" value="1"/>
</dbReference>
<dbReference type="STRING" id="426128.SAMN05660297_00703"/>
<proteinExistence type="predicted"/>
<evidence type="ECO:0000313" key="3">
    <source>
        <dbReference type="EMBL" id="SES84667.1"/>
    </source>
</evidence>
<dbReference type="CDD" id="cd00761">
    <property type="entry name" value="Glyco_tranf_GTA_type"/>
    <property type="match status" value="1"/>
</dbReference>
<sequence length="390" mass="45274">MMDLVSVVMPIYNNALFLQEAIESVLNLNYRNIEIIMVDDGSKDHSLDIAKKHAEMDSRIRLFKHEYNRGTVEALRTAIKHTKGNYIFFAAADDISLPPRIERCLEIFKSNSNIGIVIANGITIDKRSIETDDCWEVPQDINSKNISINQFKGNYCLGAMMAVVNDKKVLLKEGMLKYIDDYEIAIEYIMNGYDIGICREALVKYRLHEANISNNRRLMWEKIRNVLKKYEDDEIIENLIKRGHSPKNVYLTLGIVKNFLQQYTSSKKFLEKADILKDKDKVLTFENKFYLGVVNYKLDSLEESYKNFQQAINLDNNEPTVLNNYAVINILFNRNKELAKELLHKSLENKPIYIDARNNLDNMMQGKNSFKVTEKILDKSNLKRMEAKTN</sequence>
<dbReference type="SUPFAM" id="SSF53448">
    <property type="entry name" value="Nucleotide-diphospho-sugar transferases"/>
    <property type="match status" value="1"/>
</dbReference>
<keyword evidence="1" id="KW-0802">TPR repeat</keyword>
<dbReference type="Pfam" id="PF00535">
    <property type="entry name" value="Glycos_transf_2"/>
    <property type="match status" value="1"/>
</dbReference>
<name>A0A1H9ZSM9_9FIRM</name>
<keyword evidence="3" id="KW-0808">Transferase</keyword>
<dbReference type="PANTHER" id="PTHR22916">
    <property type="entry name" value="GLYCOSYLTRANSFERASE"/>
    <property type="match status" value="1"/>
</dbReference>
<evidence type="ECO:0000256" key="1">
    <source>
        <dbReference type="PROSITE-ProRule" id="PRU00339"/>
    </source>
</evidence>
<dbReference type="InterPro" id="IPR001173">
    <property type="entry name" value="Glyco_trans_2-like"/>
</dbReference>
<dbReference type="SUPFAM" id="SSF48452">
    <property type="entry name" value="TPR-like"/>
    <property type="match status" value="1"/>
</dbReference>
<keyword evidence="4" id="KW-1185">Reference proteome</keyword>
<gene>
    <name evidence="3" type="ORF">SAMN05660297_00703</name>
</gene>
<dbReference type="RefSeq" id="WP_170834663.1">
    <property type="nucleotide sequence ID" value="NZ_FOHU01000002.1"/>
</dbReference>
<evidence type="ECO:0000259" key="2">
    <source>
        <dbReference type="Pfam" id="PF00535"/>
    </source>
</evidence>
<feature type="repeat" description="TPR" evidence="1">
    <location>
        <begin position="285"/>
        <end position="318"/>
    </location>
</feature>
<dbReference type="Gene3D" id="1.25.40.10">
    <property type="entry name" value="Tetratricopeptide repeat domain"/>
    <property type="match status" value="1"/>
</dbReference>
<dbReference type="InterPro" id="IPR029044">
    <property type="entry name" value="Nucleotide-diphossugar_trans"/>
</dbReference>
<dbReference type="InterPro" id="IPR011990">
    <property type="entry name" value="TPR-like_helical_dom_sf"/>
</dbReference>
<evidence type="ECO:0000313" key="4">
    <source>
        <dbReference type="Proteomes" id="UP000199568"/>
    </source>
</evidence>
<feature type="domain" description="Glycosyltransferase 2-like" evidence="2">
    <location>
        <begin position="6"/>
        <end position="118"/>
    </location>
</feature>
<dbReference type="InterPro" id="IPR019734">
    <property type="entry name" value="TPR_rpt"/>
</dbReference>